<dbReference type="EMBL" id="VSSQ01031174">
    <property type="protein sequence ID" value="MPM81966.1"/>
    <property type="molecule type" value="Genomic_DNA"/>
</dbReference>
<accession>A0A645CXU8</accession>
<reference evidence="1" key="1">
    <citation type="submission" date="2019-08" db="EMBL/GenBank/DDBJ databases">
        <authorList>
            <person name="Kucharzyk K."/>
            <person name="Murdoch R.W."/>
            <person name="Higgins S."/>
            <person name="Loffler F."/>
        </authorList>
    </citation>
    <scope>NUCLEOTIDE SEQUENCE</scope>
</reference>
<organism evidence="1">
    <name type="scientific">bioreactor metagenome</name>
    <dbReference type="NCBI Taxonomy" id="1076179"/>
    <lineage>
        <taxon>unclassified sequences</taxon>
        <taxon>metagenomes</taxon>
        <taxon>ecological metagenomes</taxon>
    </lineage>
</organism>
<sequence>MLEVFFQKLFVQLIAIPVLSPQLLQFLVYRFAHTGITGIVVDIPQLHRICVQVVQFPFIDVVIEMHQLVSFSSHAVMALHHVYRRILVIGVIDRVAPLVGFSGNQLPERFSLHLFRWSDAGIIEEGRCKI</sequence>
<dbReference type="AlphaFoldDB" id="A0A645CXU8"/>
<gene>
    <name evidence="1" type="ORF">SDC9_129024</name>
</gene>
<comment type="caution">
    <text evidence="1">The sequence shown here is derived from an EMBL/GenBank/DDBJ whole genome shotgun (WGS) entry which is preliminary data.</text>
</comment>
<proteinExistence type="predicted"/>
<evidence type="ECO:0000313" key="1">
    <source>
        <dbReference type="EMBL" id="MPM81966.1"/>
    </source>
</evidence>
<protein>
    <submittedName>
        <fullName evidence="1">Uncharacterized protein</fullName>
    </submittedName>
</protein>
<name>A0A645CXU8_9ZZZZ</name>